<dbReference type="InterPro" id="IPR001296">
    <property type="entry name" value="Glyco_trans_1"/>
</dbReference>
<evidence type="ECO:0000259" key="2">
    <source>
        <dbReference type="Pfam" id="PF00534"/>
    </source>
</evidence>
<gene>
    <name evidence="4" type="ORF">MNB_ARC-1_1240</name>
</gene>
<evidence type="ECO:0000259" key="3">
    <source>
        <dbReference type="Pfam" id="PF13439"/>
    </source>
</evidence>
<feature type="domain" description="Glycosyl transferase family 1" evidence="2">
    <location>
        <begin position="926"/>
        <end position="1079"/>
    </location>
</feature>
<protein>
    <submittedName>
        <fullName evidence="4">Possible glycosyltransferase</fullName>
    </submittedName>
</protein>
<dbReference type="EMBL" id="UOYO01000040">
    <property type="protein sequence ID" value="VAY87968.1"/>
    <property type="molecule type" value="Genomic_DNA"/>
</dbReference>
<dbReference type="Pfam" id="PF13439">
    <property type="entry name" value="Glyco_transf_4"/>
    <property type="match status" value="1"/>
</dbReference>
<evidence type="ECO:0000256" key="1">
    <source>
        <dbReference type="SAM" id="Coils"/>
    </source>
</evidence>
<feature type="domain" description="Glycosyltransferase subfamily 4-like N-terminal" evidence="3">
    <location>
        <begin position="721"/>
        <end position="921"/>
    </location>
</feature>
<feature type="coiled-coil region" evidence="1">
    <location>
        <begin position="235"/>
        <end position="269"/>
    </location>
</feature>
<dbReference type="AlphaFoldDB" id="A0A3B1EAA0"/>
<proteinExistence type="predicted"/>
<reference evidence="4" key="1">
    <citation type="submission" date="2018-10" db="EMBL/GenBank/DDBJ databases">
        <authorList>
            <person name="Aoki K."/>
        </authorList>
    </citation>
    <scope>NUCLEOTIDE SEQUENCE</scope>
</reference>
<keyword evidence="4" id="KW-0808">Transferase</keyword>
<dbReference type="SUPFAM" id="SSF53756">
    <property type="entry name" value="UDP-Glycosyltransferase/glycogen phosphorylase"/>
    <property type="match status" value="2"/>
</dbReference>
<name>A0A3B1EAA0_9ZZZZ</name>
<dbReference type="InterPro" id="IPR028098">
    <property type="entry name" value="Glyco_trans_4-like_N"/>
</dbReference>
<dbReference type="PANTHER" id="PTHR45947">
    <property type="entry name" value="SULFOQUINOVOSYL TRANSFERASE SQD2"/>
    <property type="match status" value="1"/>
</dbReference>
<sequence>MKILYVKNNSERAKEFQLKTIIFEENGKKFVKKQILCDEAIPHLKKMKDSYIKLTLSIVNPKIKLAKIIDETKDSLTFEFIDGISLEKRFDDAKKQGKDKSNQIIDEYIKLLKTGFKTTTFDSKTMITNKYKKIFGNLDYSKLDGELCFDGISNIDLIFSNIIYKDDEIYLIDYEWVFDLSISVSYISFRSFHKPQILHEQMENNFINNIVVGNNGFYKIQNNYSNSCLNIMQQIQDKDKQIQDKDKQIQDKDKQIQDKDQDLNNLLNSRSIKITRPLRQFSFAAKTLLNFKKDKLYIPGTAEHIFAQAIKRRIPENLFLKIKGIIRKKISQNLRDMPWNKPLTSISKDLGQRVLIIAELSLPQCKKYRVDQKIEMLHSLNYDTIVVSWTDFNQARNQLQLAGIVIFYRVPAHDIVKRLLEETNRLGVISFFDVDDLIFDKELLKDNINIQQLDKKIQEELFNGADLYQDALSLTQHSIASTPVLAEYMKKYNKGKCYVMPNCLDNQLLQYVEKTTGNKNGFIKIVYGSGTSTHDIDFLEASDALVLLLKKYKNLQFVVHGTLNLPKSFDAVQEQILQIPFMEANDYYQALQSYDINIAPLEKGLFNDAKSNIKFLEASVFKLPTVASPVTEYSSVIDHGKNGLLASSKQEWTSALESLILSETLRLSIGEKAYLDALKHFNIKSIADKYFLPLLKEQLPKQQMLRKKILMANVLFNPISFGGATIVIEELSKLINKNENYDVTVFTGFFDSSLTLPNAYDITRYEINGVSVILVRFAEPMLPEMEYKNELMEPVFDDILKSIHPDLVHFHSIQQLSASIALPCKKRNIPYIITLHDMWWLCEKQFMVMPNNKYCNQTKIDINYCINHCSHNAEVTNKRNDYLKPILNNAALLLTPSKFQADMYSYNGIAVNNIRVNKNGIQFPSKRFKKTKSNKVRFAYLGGNAVHKGYNFIKDIFESIEESNYELILVDLHRKLGRNSIFESDWNIKGQLSIVDGYEYGQKGLDSFFKDIDVLLFPSQGKESFGLTVREALVRDVWVITTDAGGVTEDIVDGENGNIVSMNDKEEFREKIKFSISHSLFYNDYKNPYKGQITSFSKQAAELIMYYKGII</sequence>
<dbReference type="Gene3D" id="3.40.50.2000">
    <property type="entry name" value="Glycogen Phosphorylase B"/>
    <property type="match status" value="3"/>
</dbReference>
<dbReference type="GO" id="GO:0016757">
    <property type="term" value="F:glycosyltransferase activity"/>
    <property type="evidence" value="ECO:0007669"/>
    <property type="project" value="InterPro"/>
</dbReference>
<dbReference type="PANTHER" id="PTHR45947:SF3">
    <property type="entry name" value="SULFOQUINOVOSYL TRANSFERASE SQD2"/>
    <property type="match status" value="1"/>
</dbReference>
<keyword evidence="1" id="KW-0175">Coiled coil</keyword>
<dbReference type="Pfam" id="PF00534">
    <property type="entry name" value="Glycos_transf_1"/>
    <property type="match status" value="1"/>
</dbReference>
<dbReference type="InterPro" id="IPR050194">
    <property type="entry name" value="Glycosyltransferase_grp1"/>
</dbReference>
<evidence type="ECO:0000313" key="4">
    <source>
        <dbReference type="EMBL" id="VAY87968.1"/>
    </source>
</evidence>
<accession>A0A3B1EAA0</accession>
<dbReference type="Pfam" id="PF13692">
    <property type="entry name" value="Glyco_trans_1_4"/>
    <property type="match status" value="1"/>
</dbReference>
<organism evidence="4">
    <name type="scientific">hydrothermal vent metagenome</name>
    <dbReference type="NCBI Taxonomy" id="652676"/>
    <lineage>
        <taxon>unclassified sequences</taxon>
        <taxon>metagenomes</taxon>
        <taxon>ecological metagenomes</taxon>
    </lineage>
</organism>